<dbReference type="PROSITE" id="PS51130">
    <property type="entry name" value="PDXT_SNO_2"/>
    <property type="match status" value="1"/>
</dbReference>
<dbReference type="GO" id="GO:0008614">
    <property type="term" value="P:pyridoxine metabolic process"/>
    <property type="evidence" value="ECO:0007669"/>
    <property type="project" value="TreeGrafter"/>
</dbReference>
<accession>A0A3N0I2K1</accession>
<dbReference type="GO" id="GO:0042823">
    <property type="term" value="P:pyridoxal phosphate biosynthetic process"/>
    <property type="evidence" value="ECO:0007669"/>
    <property type="project" value="UniProtKB-UniRule"/>
</dbReference>
<keyword evidence="4 10" id="KW-0315">Glutamine amidotransferase</keyword>
<keyword evidence="14" id="KW-1185">Reference proteome</keyword>
<dbReference type="InterPro" id="IPR021196">
    <property type="entry name" value="PdxT/SNO_CS"/>
</dbReference>
<evidence type="ECO:0000256" key="1">
    <source>
        <dbReference type="ARBA" id="ARBA00008345"/>
    </source>
</evidence>
<dbReference type="CDD" id="cd01749">
    <property type="entry name" value="GATase1_PB"/>
    <property type="match status" value="1"/>
</dbReference>
<evidence type="ECO:0000256" key="4">
    <source>
        <dbReference type="ARBA" id="ARBA00022962"/>
    </source>
</evidence>
<reference evidence="13 14" key="1">
    <citation type="submission" date="2018-11" db="EMBL/GenBank/DDBJ databases">
        <title>Clostridium sp. nov., a member of the family Erysipelotrichaceae isolated from pig faeces.</title>
        <authorList>
            <person name="Chang Y.-H."/>
        </authorList>
    </citation>
    <scope>NUCLEOTIDE SEQUENCE [LARGE SCALE GENOMIC DNA]</scope>
    <source>
        <strain evidence="13 14">YH-panp20</strain>
    </source>
</reference>
<evidence type="ECO:0000256" key="11">
    <source>
        <dbReference type="PIRSR" id="PIRSR005639-1"/>
    </source>
</evidence>
<evidence type="ECO:0000256" key="6">
    <source>
        <dbReference type="ARBA" id="ARBA00047992"/>
    </source>
</evidence>
<dbReference type="InterPro" id="IPR002161">
    <property type="entry name" value="PdxT/SNO"/>
</dbReference>
<dbReference type="GO" id="GO:1903600">
    <property type="term" value="C:glutaminase complex"/>
    <property type="evidence" value="ECO:0007669"/>
    <property type="project" value="TreeGrafter"/>
</dbReference>
<feature type="active site" description="Charge relay system" evidence="10 11">
    <location>
        <position position="170"/>
    </location>
</feature>
<dbReference type="NCBIfam" id="TIGR03800">
    <property type="entry name" value="PLP_synth_Pdx2"/>
    <property type="match status" value="1"/>
</dbReference>
<evidence type="ECO:0000313" key="13">
    <source>
        <dbReference type="EMBL" id="RNM31137.1"/>
    </source>
</evidence>
<keyword evidence="5 10" id="KW-0456">Lyase</keyword>
<dbReference type="SUPFAM" id="SSF52317">
    <property type="entry name" value="Class I glutamine amidotransferase-like"/>
    <property type="match status" value="1"/>
</dbReference>
<dbReference type="PANTHER" id="PTHR31559">
    <property type="entry name" value="PYRIDOXAL 5'-PHOSPHATE SYNTHASE SUBUNIT SNO"/>
    <property type="match status" value="1"/>
</dbReference>
<dbReference type="Pfam" id="PF01174">
    <property type="entry name" value="SNO"/>
    <property type="match status" value="1"/>
</dbReference>
<dbReference type="RefSeq" id="WP_128519318.1">
    <property type="nucleotide sequence ID" value="NZ_RJQC01000001.1"/>
</dbReference>
<dbReference type="EC" id="3.5.1.2" evidence="10"/>
<sequence>MKTVGVLALQGAFIEHEKILKQLGVRPLEIKHKEDLNQINGIILPGGESTTQGSLLETEDLLQPLKEKIEQGLPTLATCAGSILLSQEIEDQQEVYLQTLPVTIRRNAFGRQSHSFKSRGTFLSTAVEMIFIRAPFFTQVDPDVQILSKIEDHIVAVQYHNQVALSFHPELTQDPTIHSYFIHTLLV</sequence>
<dbReference type="PIRSF" id="PIRSF005639">
    <property type="entry name" value="Glut_amidoT_SNO"/>
    <property type="match status" value="1"/>
</dbReference>
<dbReference type="Gene3D" id="3.40.50.880">
    <property type="match status" value="1"/>
</dbReference>
<proteinExistence type="inferred from homology"/>
<comment type="caution">
    <text evidence="13">The sequence shown here is derived from an EMBL/GenBank/DDBJ whole genome shotgun (WGS) entry which is preliminary data.</text>
</comment>
<gene>
    <name evidence="10 13" type="primary">pdxT</name>
    <name evidence="13" type="ORF">EDX97_00755</name>
</gene>
<dbReference type="GO" id="GO:0036381">
    <property type="term" value="F:pyridoxal 5'-phosphate synthase (glutamine hydrolysing) activity"/>
    <property type="evidence" value="ECO:0007669"/>
    <property type="project" value="UniProtKB-UniRule"/>
</dbReference>
<dbReference type="GO" id="GO:0004359">
    <property type="term" value="F:glutaminase activity"/>
    <property type="evidence" value="ECO:0007669"/>
    <property type="project" value="UniProtKB-UniRule"/>
</dbReference>
<dbReference type="Proteomes" id="UP000276568">
    <property type="component" value="Unassembled WGS sequence"/>
</dbReference>
<organism evidence="13 14">
    <name type="scientific">Absicoccus porci</name>
    <dbReference type="NCBI Taxonomy" id="2486576"/>
    <lineage>
        <taxon>Bacteria</taxon>
        <taxon>Bacillati</taxon>
        <taxon>Bacillota</taxon>
        <taxon>Erysipelotrichia</taxon>
        <taxon>Erysipelotrichales</taxon>
        <taxon>Erysipelotrichaceae</taxon>
        <taxon>Absicoccus</taxon>
    </lineage>
</organism>
<dbReference type="OrthoDB" id="9810320at2"/>
<keyword evidence="3 10" id="KW-0663">Pyridoxal phosphate</keyword>
<dbReference type="GO" id="GO:0005829">
    <property type="term" value="C:cytosol"/>
    <property type="evidence" value="ECO:0007669"/>
    <property type="project" value="TreeGrafter"/>
</dbReference>
<keyword evidence="2 10" id="KW-0378">Hydrolase</keyword>
<name>A0A3N0I2K1_9FIRM</name>
<feature type="binding site" evidence="10 12">
    <location>
        <position position="106"/>
    </location>
    <ligand>
        <name>L-glutamine</name>
        <dbReference type="ChEBI" id="CHEBI:58359"/>
    </ligand>
</feature>
<dbReference type="PROSITE" id="PS51273">
    <property type="entry name" value="GATASE_TYPE_1"/>
    <property type="match status" value="1"/>
</dbReference>
<dbReference type="UniPathway" id="UPA00245"/>
<dbReference type="GO" id="GO:0006543">
    <property type="term" value="P:L-glutamine catabolic process"/>
    <property type="evidence" value="ECO:0007669"/>
    <property type="project" value="UniProtKB-UniRule"/>
</dbReference>
<comment type="catalytic activity">
    <reaction evidence="6 10">
        <text>aldehydo-D-ribose 5-phosphate + D-glyceraldehyde 3-phosphate + L-glutamine = pyridoxal 5'-phosphate + L-glutamate + phosphate + 3 H2O + H(+)</text>
        <dbReference type="Rhea" id="RHEA:31507"/>
        <dbReference type="ChEBI" id="CHEBI:15377"/>
        <dbReference type="ChEBI" id="CHEBI:15378"/>
        <dbReference type="ChEBI" id="CHEBI:29985"/>
        <dbReference type="ChEBI" id="CHEBI:43474"/>
        <dbReference type="ChEBI" id="CHEBI:58273"/>
        <dbReference type="ChEBI" id="CHEBI:58359"/>
        <dbReference type="ChEBI" id="CHEBI:59776"/>
        <dbReference type="ChEBI" id="CHEBI:597326"/>
        <dbReference type="EC" id="4.3.3.6"/>
    </reaction>
</comment>
<dbReference type="InterPro" id="IPR029062">
    <property type="entry name" value="Class_I_gatase-like"/>
</dbReference>
<dbReference type="PANTHER" id="PTHR31559:SF0">
    <property type="entry name" value="PYRIDOXAL 5'-PHOSPHATE SYNTHASE SUBUNIT SNO1-RELATED"/>
    <property type="match status" value="1"/>
</dbReference>
<feature type="binding site" evidence="10 12">
    <location>
        <begin position="47"/>
        <end position="49"/>
    </location>
    <ligand>
        <name>L-glutamine</name>
        <dbReference type="ChEBI" id="CHEBI:58359"/>
    </ligand>
</feature>
<feature type="active site" description="Nucleophile" evidence="10 11">
    <location>
        <position position="79"/>
    </location>
</feature>
<evidence type="ECO:0000256" key="3">
    <source>
        <dbReference type="ARBA" id="ARBA00022898"/>
    </source>
</evidence>
<comment type="subunit">
    <text evidence="9 10">In the presence of PdxS, forms a dodecamer of heterodimers. Only shows activity in the heterodimer.</text>
</comment>
<feature type="active site" description="Charge relay system" evidence="10 11">
    <location>
        <position position="168"/>
    </location>
</feature>
<comment type="pathway">
    <text evidence="10">Cofactor biosynthesis; pyridoxal 5'-phosphate biosynthesis.</text>
</comment>
<comment type="function">
    <text evidence="8 10">Catalyzes the hydrolysis of glutamine to glutamate and ammonia as part of the biosynthesis of pyridoxal 5'-phosphate. The resulting ammonia molecule is channeled to the active site of PdxS.</text>
</comment>
<dbReference type="HAMAP" id="MF_01615">
    <property type="entry name" value="PdxT"/>
    <property type="match status" value="1"/>
</dbReference>
<dbReference type="EMBL" id="RJQC01000001">
    <property type="protein sequence ID" value="RNM31137.1"/>
    <property type="molecule type" value="Genomic_DNA"/>
</dbReference>
<evidence type="ECO:0000256" key="7">
    <source>
        <dbReference type="ARBA" id="ARBA00049534"/>
    </source>
</evidence>
<dbReference type="EC" id="4.3.3.6" evidence="10"/>
<comment type="similarity">
    <text evidence="1 10">Belongs to the glutaminase PdxT/SNO family.</text>
</comment>
<dbReference type="AlphaFoldDB" id="A0A3N0I2K1"/>
<evidence type="ECO:0000256" key="8">
    <source>
        <dbReference type="ARBA" id="ARBA00054599"/>
    </source>
</evidence>
<protein>
    <recommendedName>
        <fullName evidence="10">Pyridoxal 5'-phosphate synthase subunit PdxT</fullName>
        <ecNumber evidence="10">4.3.3.6</ecNumber>
    </recommendedName>
    <alternativeName>
        <fullName evidence="10">Pdx2</fullName>
    </alternativeName>
    <alternativeName>
        <fullName evidence="10">Pyridoxal 5'-phosphate synthase glutaminase subunit</fullName>
        <ecNumber evidence="10">3.5.1.2</ecNumber>
    </alternativeName>
</protein>
<evidence type="ECO:0000313" key="14">
    <source>
        <dbReference type="Proteomes" id="UP000276568"/>
    </source>
</evidence>
<evidence type="ECO:0000256" key="12">
    <source>
        <dbReference type="PIRSR" id="PIRSR005639-2"/>
    </source>
</evidence>
<dbReference type="FunFam" id="3.40.50.880:FF:000010">
    <property type="entry name" value="uncharacterized protein LOC100176842 isoform X2"/>
    <property type="match status" value="1"/>
</dbReference>
<feature type="binding site" evidence="10 12">
    <location>
        <begin position="132"/>
        <end position="133"/>
    </location>
    <ligand>
        <name>L-glutamine</name>
        <dbReference type="ChEBI" id="CHEBI:58359"/>
    </ligand>
</feature>
<evidence type="ECO:0000256" key="10">
    <source>
        <dbReference type="HAMAP-Rule" id="MF_01615"/>
    </source>
</evidence>
<comment type="catalytic activity">
    <reaction evidence="7 10">
        <text>L-glutamine + H2O = L-glutamate + NH4(+)</text>
        <dbReference type="Rhea" id="RHEA:15889"/>
        <dbReference type="ChEBI" id="CHEBI:15377"/>
        <dbReference type="ChEBI" id="CHEBI:28938"/>
        <dbReference type="ChEBI" id="CHEBI:29985"/>
        <dbReference type="ChEBI" id="CHEBI:58359"/>
        <dbReference type="EC" id="3.5.1.2"/>
    </reaction>
</comment>
<evidence type="ECO:0000256" key="5">
    <source>
        <dbReference type="ARBA" id="ARBA00023239"/>
    </source>
</evidence>
<dbReference type="PROSITE" id="PS01236">
    <property type="entry name" value="PDXT_SNO_1"/>
    <property type="match status" value="1"/>
</dbReference>
<evidence type="ECO:0000256" key="2">
    <source>
        <dbReference type="ARBA" id="ARBA00022801"/>
    </source>
</evidence>
<evidence type="ECO:0000256" key="9">
    <source>
        <dbReference type="ARBA" id="ARBA00064749"/>
    </source>
</evidence>